<dbReference type="InterPro" id="IPR005537">
    <property type="entry name" value="RAMP_III_fam"/>
</dbReference>
<reference evidence="3" key="2">
    <citation type="submission" date="2024-06" db="EMBL/GenBank/DDBJ databases">
        <authorList>
            <person name="Plum-Jensen L.E."/>
            <person name="Schramm A."/>
            <person name="Marshall I.P.G."/>
        </authorList>
    </citation>
    <scope>NUCLEOTIDE SEQUENCE</scope>
    <source>
        <strain evidence="3">Rat1</strain>
    </source>
</reference>
<dbReference type="KEGG" id="eaj:Q3M24_04815"/>
<name>A0AAU8LYI2_9BACT</name>
<proteinExistence type="predicted"/>
<dbReference type="PANTHER" id="PTHR36700">
    <property type="entry name" value="CRISPR SYSTEM CMR SUBUNIT CMR4"/>
    <property type="match status" value="1"/>
</dbReference>
<dbReference type="PANTHER" id="PTHR36700:SF1">
    <property type="entry name" value="CRISPR SYSTEM CMR SUBUNIT CMR4"/>
    <property type="match status" value="1"/>
</dbReference>
<feature type="domain" description="CRISPR type III-associated protein" evidence="2">
    <location>
        <begin position="8"/>
        <end position="309"/>
    </location>
</feature>
<dbReference type="InterPro" id="IPR013410">
    <property type="entry name" value="CRISPR-assoc_RAMP_Cmr4"/>
</dbReference>
<evidence type="ECO:0000259" key="2">
    <source>
        <dbReference type="Pfam" id="PF03787"/>
    </source>
</evidence>
<dbReference type="GO" id="GO:0051607">
    <property type="term" value="P:defense response to virus"/>
    <property type="evidence" value="ECO:0007669"/>
    <property type="project" value="UniProtKB-KW"/>
</dbReference>
<evidence type="ECO:0000256" key="1">
    <source>
        <dbReference type="ARBA" id="ARBA00023118"/>
    </source>
</evidence>
<keyword evidence="1" id="KW-0051">Antiviral defense</keyword>
<dbReference type="NCBIfam" id="TIGR02580">
    <property type="entry name" value="cas_RAMP_Cmr4"/>
    <property type="match status" value="1"/>
</dbReference>
<gene>
    <name evidence="3" type="primary">cmr4</name>
    <name evidence="3" type="ORF">Q3M24_04815</name>
</gene>
<dbReference type="AlphaFoldDB" id="A0AAU8LYI2"/>
<evidence type="ECO:0000313" key="3">
    <source>
        <dbReference type="EMBL" id="XCN74081.1"/>
    </source>
</evidence>
<sequence length="317" mass="34971">METMCYYIHALTALHAGTGQGVGVVDLPIAREKSTGLPIVPGSGIKGVLREELNPSNAGADDLQPCEDSDGNTKEKEQCWEALFGPTAQDAEKGGFAGALNIQDAQLLCLPVRSVYGVFAWVTCPFILERYRRDSKQIVGTSPDWGMPCLEDGEKAWVTDDSKIDEKEKVFLEDLDFDVLKNNGNVNTLADKIAAAIFPNDDTWQRFFKERFMIIPDNVFSFLAETATEVRARIKLKEGTRTVEKGALWYEENLPAETLLWGMIGCDRSRSENHTGTAKDLMKHFQEQIGAEKGLQIGGNATVGRGRVRWVPGQLGA</sequence>
<accession>A0AAU8LYI2</accession>
<dbReference type="Pfam" id="PF03787">
    <property type="entry name" value="RAMPs"/>
    <property type="match status" value="1"/>
</dbReference>
<organism evidence="3">
    <name type="scientific">Candidatus Electrothrix aestuarii</name>
    <dbReference type="NCBI Taxonomy" id="3062594"/>
    <lineage>
        <taxon>Bacteria</taxon>
        <taxon>Pseudomonadati</taxon>
        <taxon>Thermodesulfobacteriota</taxon>
        <taxon>Desulfobulbia</taxon>
        <taxon>Desulfobulbales</taxon>
        <taxon>Desulfobulbaceae</taxon>
        <taxon>Candidatus Electrothrix</taxon>
    </lineage>
</organism>
<protein>
    <submittedName>
        <fullName evidence="3">Type III-B CRISPR module RAMP protein Cmr4</fullName>
    </submittedName>
</protein>
<reference evidence="3" key="1">
    <citation type="journal article" date="2024" name="Syst. Appl. Microbiol.">
        <title>First single-strain enrichments of Electrothrix cable bacteria, description of E. aestuarii sp. nov. and E. rattekaaiensis sp. nov., and proposal of a cable bacteria taxonomy following the rules of the SeqCode.</title>
        <authorList>
            <person name="Plum-Jensen L.E."/>
            <person name="Schramm A."/>
            <person name="Marshall I.P.G."/>
        </authorList>
    </citation>
    <scope>NUCLEOTIDE SEQUENCE</scope>
    <source>
        <strain evidence="3">Rat1</strain>
    </source>
</reference>
<dbReference type="EMBL" id="CP159373">
    <property type="protein sequence ID" value="XCN74081.1"/>
    <property type="molecule type" value="Genomic_DNA"/>
</dbReference>